<dbReference type="EMBL" id="WIGO01000046">
    <property type="protein sequence ID" value="KAF6834655.1"/>
    <property type="molecule type" value="Genomic_DNA"/>
</dbReference>
<evidence type="ECO:0000313" key="1">
    <source>
        <dbReference type="EMBL" id="KAF6834655.1"/>
    </source>
</evidence>
<dbReference type="Proteomes" id="UP000654918">
    <property type="component" value="Unassembled WGS sequence"/>
</dbReference>
<dbReference type="SUPFAM" id="SSF52833">
    <property type="entry name" value="Thioredoxin-like"/>
    <property type="match status" value="1"/>
</dbReference>
<name>A0A8H6KNN2_9PEZI</name>
<evidence type="ECO:0000313" key="2">
    <source>
        <dbReference type="Proteomes" id="UP000654918"/>
    </source>
</evidence>
<gene>
    <name evidence="1" type="ORF">CPLU01_04749</name>
</gene>
<dbReference type="Gene3D" id="3.40.30.10">
    <property type="entry name" value="Glutaredoxin"/>
    <property type="match status" value="1"/>
</dbReference>
<dbReference type="AlphaFoldDB" id="A0A8H6KNN2"/>
<dbReference type="InterPro" id="IPR036249">
    <property type="entry name" value="Thioredoxin-like_sf"/>
</dbReference>
<comment type="caution">
    <text evidence="1">The sequence shown here is derived from an EMBL/GenBank/DDBJ whole genome shotgun (WGS) entry which is preliminary data.</text>
</comment>
<accession>A0A8H6KNN2</accession>
<protein>
    <submittedName>
        <fullName evidence="1">Uncharacterized protein</fullName>
    </submittedName>
</protein>
<dbReference type="CDD" id="cd02961">
    <property type="entry name" value="PDI_a_family"/>
    <property type="match status" value="1"/>
</dbReference>
<keyword evidence="2" id="KW-1185">Reference proteome</keyword>
<proteinExistence type="predicted"/>
<organism evidence="1 2">
    <name type="scientific">Colletotrichum plurivorum</name>
    <dbReference type="NCBI Taxonomy" id="2175906"/>
    <lineage>
        <taxon>Eukaryota</taxon>
        <taxon>Fungi</taxon>
        <taxon>Dikarya</taxon>
        <taxon>Ascomycota</taxon>
        <taxon>Pezizomycotina</taxon>
        <taxon>Sordariomycetes</taxon>
        <taxon>Hypocreomycetidae</taxon>
        <taxon>Glomerellales</taxon>
        <taxon>Glomerellaceae</taxon>
        <taxon>Colletotrichum</taxon>
        <taxon>Colletotrichum orchidearum species complex</taxon>
    </lineage>
</organism>
<reference evidence="1" key="1">
    <citation type="journal article" date="2020" name="Phytopathology">
        <title>Genome Sequence Resources of Colletotrichum truncatum, C. plurivorum, C. musicola, and C. sojae: Four Species Pathogenic to Soybean (Glycine max).</title>
        <authorList>
            <person name="Rogerio F."/>
            <person name="Boufleur T.R."/>
            <person name="Ciampi-Guillardi M."/>
            <person name="Sukno S.A."/>
            <person name="Thon M.R."/>
            <person name="Massola Junior N.S."/>
            <person name="Baroncelli R."/>
        </authorList>
    </citation>
    <scope>NUCLEOTIDE SEQUENCE</scope>
    <source>
        <strain evidence="1">LFN00145</strain>
    </source>
</reference>
<sequence>MGQSQRHHQHHAVNCLQDRDLCDEMDVASFPSIHLYTREGTMQRYRGPRKADRYSFGIVPSEDSFLSASCRNNLEGVEYNVNNLSNVDSLSMLLHQCTKPLVQGMTRRNEMELLNVSFPVLYPRSV</sequence>